<dbReference type="InterPro" id="IPR000462">
    <property type="entry name" value="CDP-OH_P_trans"/>
</dbReference>
<dbReference type="PROSITE" id="PS00379">
    <property type="entry name" value="CDP_ALCOHOL_P_TRANSF"/>
    <property type="match status" value="1"/>
</dbReference>
<dbReference type="Pfam" id="PF01066">
    <property type="entry name" value="CDP-OH_P_transf"/>
    <property type="match status" value="1"/>
</dbReference>
<dbReference type="GO" id="GO:0016780">
    <property type="term" value="F:phosphotransferase activity, for other substituted phosphate groups"/>
    <property type="evidence" value="ECO:0007669"/>
    <property type="project" value="InterPro"/>
</dbReference>
<keyword evidence="1 2" id="KW-0808">Transferase</keyword>
<feature type="transmembrane region" description="Helical" evidence="3">
    <location>
        <begin position="177"/>
        <end position="199"/>
    </location>
</feature>
<dbReference type="Gene3D" id="1.20.120.1760">
    <property type="match status" value="1"/>
</dbReference>
<comment type="caution">
    <text evidence="4">The sequence shown here is derived from an EMBL/GenBank/DDBJ whole genome shotgun (WGS) entry which is preliminary data.</text>
</comment>
<organism evidence="4 5">
    <name type="scientific">Naasia lichenicola</name>
    <dbReference type="NCBI Taxonomy" id="2565933"/>
    <lineage>
        <taxon>Bacteria</taxon>
        <taxon>Bacillati</taxon>
        <taxon>Actinomycetota</taxon>
        <taxon>Actinomycetes</taxon>
        <taxon>Micrococcales</taxon>
        <taxon>Microbacteriaceae</taxon>
        <taxon>Naasia</taxon>
    </lineage>
</organism>
<evidence type="ECO:0000256" key="3">
    <source>
        <dbReference type="SAM" id="Phobius"/>
    </source>
</evidence>
<gene>
    <name evidence="4" type="ORF">E6C64_09190</name>
</gene>
<evidence type="ECO:0000256" key="1">
    <source>
        <dbReference type="ARBA" id="ARBA00022679"/>
    </source>
</evidence>
<dbReference type="EMBL" id="SSSM01000004">
    <property type="protein sequence ID" value="THG31099.1"/>
    <property type="molecule type" value="Genomic_DNA"/>
</dbReference>
<dbReference type="GO" id="GO:0008654">
    <property type="term" value="P:phospholipid biosynthetic process"/>
    <property type="evidence" value="ECO:0007669"/>
    <property type="project" value="InterPro"/>
</dbReference>
<dbReference type="InterPro" id="IPR048254">
    <property type="entry name" value="CDP_ALCOHOL_P_TRANSF_CS"/>
</dbReference>
<evidence type="ECO:0000313" key="4">
    <source>
        <dbReference type="EMBL" id="THG31099.1"/>
    </source>
</evidence>
<keyword evidence="3" id="KW-0812">Transmembrane</keyword>
<comment type="similarity">
    <text evidence="2">Belongs to the CDP-alcohol phosphatidyltransferase class-I family.</text>
</comment>
<keyword evidence="3" id="KW-0472">Membrane</keyword>
<protein>
    <submittedName>
        <fullName evidence="4">CDP-alcohol phosphatidyltransferase family protein</fullName>
    </submittedName>
</protein>
<dbReference type="OrthoDB" id="7390033at2"/>
<keyword evidence="5" id="KW-1185">Reference proteome</keyword>
<evidence type="ECO:0000256" key="2">
    <source>
        <dbReference type="RuleBase" id="RU003750"/>
    </source>
</evidence>
<dbReference type="InterPro" id="IPR043130">
    <property type="entry name" value="CDP-OH_PTrfase_TM_dom"/>
</dbReference>
<feature type="transmembrane region" description="Helical" evidence="3">
    <location>
        <begin position="205"/>
        <end position="222"/>
    </location>
</feature>
<accession>A0A4S4FL72</accession>
<evidence type="ECO:0000313" key="5">
    <source>
        <dbReference type="Proteomes" id="UP000309133"/>
    </source>
</evidence>
<keyword evidence="3" id="KW-1133">Transmembrane helix</keyword>
<feature type="transmembrane region" description="Helical" evidence="3">
    <location>
        <begin position="55"/>
        <end position="81"/>
    </location>
</feature>
<dbReference type="GO" id="GO:0016020">
    <property type="term" value="C:membrane"/>
    <property type="evidence" value="ECO:0007669"/>
    <property type="project" value="InterPro"/>
</dbReference>
<reference evidence="4 5" key="1">
    <citation type="submission" date="2019-04" db="EMBL/GenBank/DDBJ databases">
        <authorList>
            <person name="Jiang L."/>
        </authorList>
    </citation>
    <scope>NUCLEOTIDE SEQUENCE [LARGE SCALE GENOMIC DNA]</scope>
    <source>
        <strain evidence="4 5">YIM 131853</strain>
    </source>
</reference>
<feature type="transmembrane region" description="Helical" evidence="3">
    <location>
        <begin position="131"/>
        <end position="156"/>
    </location>
</feature>
<dbReference type="AlphaFoldDB" id="A0A4S4FL72"/>
<dbReference type="Proteomes" id="UP000309133">
    <property type="component" value="Unassembled WGS sequence"/>
</dbReference>
<sequence length="235" mass="25223">MTTLRGSQKSSKGAAAYSRFVNRPLGRVFAALAASLGLAPNTVTAISALFTFTGLVLVATIPPSAVLGIGVALLLGIGYALDSADGQVARLSGGGSLAGEWLDHVVDAIKTSSVHVAVVIAWFRFTDLAPGWLLIPLVYLIADNARFFGLVLSDFLRRLDRGSSKMILKREGTTSTLYSLAVLPFDYGLLLLSFVLFAWMPAFVVLYGLLTLANVLVLPVAFRRWFREMKRLGSA</sequence>
<name>A0A4S4FL72_9MICO</name>
<proteinExistence type="inferred from homology"/>